<dbReference type="Proteomes" id="UP000838878">
    <property type="component" value="Chromosome 8"/>
</dbReference>
<evidence type="ECO:0000313" key="3">
    <source>
        <dbReference type="Proteomes" id="UP000838878"/>
    </source>
</evidence>
<sequence>MTPGRTLHRGQARYASLQKAYSKAWRQLSAAEKSQFSNYNQWRLSNAGREVKRLFDQEYQKQNRSDTTDSRRNNDADTTGPSRIVDFDTEDFNLDDLFIEHLDNIDEYINMADVQNNVPSMPSASSVAAGGSNAEPMDTTGLGSNTGAAGRAGVTTSESTGLAKILPNPKLKVIHMSFSKKWYHYTYGYAHTMINGDILSRQLTPYAYYPVDWVPWYLSPQEFTSLPFNSKIVKVKCDIHLCGTRTSFDHGTTLSGTATTEYVPVIKWCVGLNNKIYLDNRPLKSEATEPMLPTGVKDKSLEEQFDTMYKPAGSSEIPRHLNWYAGVIFNKTSGAYDGLPEIINYRMDKILHTGFANKCMHEAIVNYEYSPSNGYIKPTKKVVIPMYNKKDGFADDVNYKEVIYKHQLPHIIKLSTTEGERGIVRASQELTKTSYDYVNRTSYTYYQSVEGYTFVHVHSGQHSSFRNQPQVHLGLLATPALNPATENTNFLNSSLYTVSYAHCDVEFDMESMCTSGDPYDWPEDVKMFINKQKGFQGYGAQIMGVTATVSGRVESNRDVSRANRRLRASPDQVLVSRRSLRTPDGKTRSEREHRGIHKLAKRFKSVGVRNVEVGNREHNVREMRGSCESDPDIDLYSYENIDDFDST</sequence>
<feature type="compositionally biased region" description="Basic and acidic residues" evidence="1">
    <location>
        <begin position="59"/>
        <end position="75"/>
    </location>
</feature>
<dbReference type="InterPro" id="IPR016184">
    <property type="entry name" value="Capsid/spike_ssDNA_virus"/>
</dbReference>
<evidence type="ECO:0000256" key="1">
    <source>
        <dbReference type="SAM" id="MobiDB-lite"/>
    </source>
</evidence>
<dbReference type="GO" id="GO:0005198">
    <property type="term" value="F:structural molecule activity"/>
    <property type="evidence" value="ECO:0007669"/>
    <property type="project" value="InterPro"/>
</dbReference>
<dbReference type="AlphaFoldDB" id="A0A8J9YM49"/>
<name>A0A8J9YM49_9NEOP</name>
<feature type="region of interest" description="Disordered" evidence="1">
    <location>
        <begin position="59"/>
        <end position="85"/>
    </location>
</feature>
<dbReference type="SUPFAM" id="SSF88645">
    <property type="entry name" value="ssDNA viruses"/>
    <property type="match status" value="1"/>
</dbReference>
<feature type="non-terminal residue" evidence="2">
    <location>
        <position position="647"/>
    </location>
</feature>
<protein>
    <submittedName>
        <fullName evidence="2">Uncharacterized protein</fullName>
    </submittedName>
</protein>
<gene>
    <name evidence="2" type="ORF">BINO364_LOCUS15544</name>
</gene>
<dbReference type="OrthoDB" id="7456800at2759"/>
<reference evidence="2" key="1">
    <citation type="submission" date="2021-12" db="EMBL/GenBank/DDBJ databases">
        <authorList>
            <person name="Martin H S."/>
        </authorList>
    </citation>
    <scope>NUCLEOTIDE SEQUENCE</scope>
</reference>
<keyword evidence="3" id="KW-1185">Reference proteome</keyword>
<dbReference type="Pfam" id="PF02336">
    <property type="entry name" value="Denso_VP4"/>
    <property type="match status" value="1"/>
</dbReference>
<proteinExistence type="predicted"/>
<evidence type="ECO:0000313" key="2">
    <source>
        <dbReference type="EMBL" id="CAH0730576.1"/>
    </source>
</evidence>
<accession>A0A8J9YM49</accession>
<organism evidence="2 3">
    <name type="scientific">Brenthis ino</name>
    <name type="common">lesser marbled fritillary</name>
    <dbReference type="NCBI Taxonomy" id="405034"/>
    <lineage>
        <taxon>Eukaryota</taxon>
        <taxon>Metazoa</taxon>
        <taxon>Ecdysozoa</taxon>
        <taxon>Arthropoda</taxon>
        <taxon>Hexapoda</taxon>
        <taxon>Insecta</taxon>
        <taxon>Pterygota</taxon>
        <taxon>Neoptera</taxon>
        <taxon>Endopterygota</taxon>
        <taxon>Lepidoptera</taxon>
        <taxon>Glossata</taxon>
        <taxon>Ditrysia</taxon>
        <taxon>Papilionoidea</taxon>
        <taxon>Nymphalidae</taxon>
        <taxon>Heliconiinae</taxon>
        <taxon>Argynnini</taxon>
        <taxon>Brenthis</taxon>
    </lineage>
</organism>
<dbReference type="InterPro" id="IPR003433">
    <property type="entry name" value="Capsid_VP4_densovirus"/>
</dbReference>
<dbReference type="EMBL" id="OV170228">
    <property type="protein sequence ID" value="CAH0730576.1"/>
    <property type="molecule type" value="Genomic_DNA"/>
</dbReference>